<reference evidence="4" key="2">
    <citation type="submission" date="2013-04" db="UniProtKB">
        <authorList>
            <consortium name="EnsemblPlants"/>
        </authorList>
    </citation>
    <scope>IDENTIFICATION</scope>
</reference>
<dbReference type="eggNOG" id="KOG0504">
    <property type="taxonomic scope" value="Eukaryota"/>
</dbReference>
<dbReference type="PANTHER" id="PTHR24177">
    <property type="entry name" value="CASKIN"/>
    <property type="match status" value="1"/>
</dbReference>
<feature type="transmembrane region" description="Helical" evidence="2">
    <location>
        <begin position="243"/>
        <end position="266"/>
    </location>
</feature>
<evidence type="ECO:0000259" key="3">
    <source>
        <dbReference type="Pfam" id="PF13962"/>
    </source>
</evidence>
<organism evidence="4">
    <name type="scientific">Oryza brachyantha</name>
    <name type="common">malo sina</name>
    <dbReference type="NCBI Taxonomy" id="4533"/>
    <lineage>
        <taxon>Eukaryota</taxon>
        <taxon>Viridiplantae</taxon>
        <taxon>Streptophyta</taxon>
        <taxon>Embryophyta</taxon>
        <taxon>Tracheophyta</taxon>
        <taxon>Spermatophyta</taxon>
        <taxon>Magnoliopsida</taxon>
        <taxon>Liliopsida</taxon>
        <taxon>Poales</taxon>
        <taxon>Poaceae</taxon>
        <taxon>BOP clade</taxon>
        <taxon>Oryzoideae</taxon>
        <taxon>Oryzeae</taxon>
        <taxon>Oryzinae</taxon>
        <taxon>Oryza</taxon>
    </lineage>
</organism>
<keyword evidence="2" id="KW-0812">Transmembrane</keyword>
<evidence type="ECO:0000256" key="2">
    <source>
        <dbReference type="SAM" id="Phobius"/>
    </source>
</evidence>
<sequence length="405" mass="45193">MDPISKIMKTKFVLGQTFKFGGIRFLADQDVSKLKKRDKDPTKQNKDPEKDIVSEDRSLDERKHEELHEVLLLLATFAVVITYMAGLNPLGGFWGSTQDGHRVSNPVLQDVNSRRYKAFFVCNTTAFVASLLIIMLLLDKKVNSIKMSFQFRELYGCIVVALFGLVGAYAAGSCREADDTVNKRHNVAMEKACSLVMLLATLAASITYQAGLDPPGGLWPDDQEGHKGGYPILLTTHPTRYRVFFYSNSVAFVTSLVAIIMVQSSYVLRNHTLEAAMLLDLFALICVYAAGSCREHGQQHHDPHEEDNREVLLLLAILVATLTYQAGLTPPGGFRTEDDSHGHQPGNPVLLENYPSRYEAFFYCNATSFMASISLIILLVNPNLYRPGTKCYALSRLSPIFYDYS</sequence>
<keyword evidence="2" id="KW-0472">Membrane</keyword>
<feature type="transmembrane region" description="Helical" evidence="2">
    <location>
        <begin position="154"/>
        <end position="172"/>
    </location>
</feature>
<feature type="domain" description="PGG" evidence="3">
    <location>
        <begin position="63"/>
        <end position="175"/>
    </location>
</feature>
<feature type="transmembrane region" description="Helical" evidence="2">
    <location>
        <begin position="311"/>
        <end position="328"/>
    </location>
</feature>
<name>J3MDE0_ORYBR</name>
<feature type="transmembrane region" description="Helical" evidence="2">
    <location>
        <begin position="118"/>
        <end position="138"/>
    </location>
</feature>
<dbReference type="Pfam" id="PF13962">
    <property type="entry name" value="PGG"/>
    <property type="match status" value="3"/>
</dbReference>
<feature type="transmembrane region" description="Helical" evidence="2">
    <location>
        <begin position="272"/>
        <end position="290"/>
    </location>
</feature>
<dbReference type="OMA" id="VITYMAG"/>
<feature type="domain" description="PGG" evidence="3">
    <location>
        <begin position="306"/>
        <end position="384"/>
    </location>
</feature>
<dbReference type="STRING" id="4533.J3MDE0"/>
<keyword evidence="2" id="KW-1133">Transmembrane helix</keyword>
<dbReference type="Proteomes" id="UP000006038">
    <property type="component" value="Chromosome 6"/>
</dbReference>
<protein>
    <recommendedName>
        <fullName evidence="3">PGG domain-containing protein</fullName>
    </recommendedName>
</protein>
<dbReference type="InterPro" id="IPR026961">
    <property type="entry name" value="PGG_dom"/>
</dbReference>
<dbReference type="EnsemblPlants" id="OB06G20340.1">
    <property type="protein sequence ID" value="OB06G20340.1"/>
    <property type="gene ID" value="OB06G20340"/>
</dbReference>
<dbReference type="HOGENOM" id="CLU_007110_0_0_1"/>
<keyword evidence="5" id="KW-1185">Reference proteome</keyword>
<feature type="domain" description="PGG" evidence="3">
    <location>
        <begin position="189"/>
        <end position="294"/>
    </location>
</feature>
<feature type="transmembrane region" description="Helical" evidence="2">
    <location>
        <begin position="360"/>
        <end position="380"/>
    </location>
</feature>
<proteinExistence type="predicted"/>
<evidence type="ECO:0000313" key="5">
    <source>
        <dbReference type="Proteomes" id="UP000006038"/>
    </source>
</evidence>
<dbReference type="GO" id="GO:0016020">
    <property type="term" value="C:membrane"/>
    <property type="evidence" value="ECO:0007669"/>
    <property type="project" value="TreeGrafter"/>
</dbReference>
<dbReference type="AlphaFoldDB" id="J3MDE0"/>
<evidence type="ECO:0000313" key="4">
    <source>
        <dbReference type="EnsemblPlants" id="OB06G20340.1"/>
    </source>
</evidence>
<accession>J3MDE0</accession>
<dbReference type="Gramene" id="OB06G20340.1">
    <property type="protein sequence ID" value="OB06G20340.1"/>
    <property type="gene ID" value="OB06G20340"/>
</dbReference>
<feature type="transmembrane region" description="Helical" evidence="2">
    <location>
        <begin position="67"/>
        <end position="86"/>
    </location>
</feature>
<evidence type="ECO:0000256" key="1">
    <source>
        <dbReference type="SAM" id="MobiDB-lite"/>
    </source>
</evidence>
<feature type="region of interest" description="Disordered" evidence="1">
    <location>
        <begin position="33"/>
        <end position="58"/>
    </location>
</feature>
<dbReference type="PANTHER" id="PTHR24177:SF45">
    <property type="entry name" value="OS06G0294000 PROTEIN"/>
    <property type="match status" value="1"/>
</dbReference>
<reference evidence="4" key="1">
    <citation type="journal article" date="2013" name="Nat. Commun.">
        <title>Whole-genome sequencing of Oryza brachyantha reveals mechanisms underlying Oryza genome evolution.</title>
        <authorList>
            <person name="Chen J."/>
            <person name="Huang Q."/>
            <person name="Gao D."/>
            <person name="Wang J."/>
            <person name="Lang Y."/>
            <person name="Liu T."/>
            <person name="Li B."/>
            <person name="Bai Z."/>
            <person name="Luis Goicoechea J."/>
            <person name="Liang C."/>
            <person name="Chen C."/>
            <person name="Zhang W."/>
            <person name="Sun S."/>
            <person name="Liao Y."/>
            <person name="Zhang X."/>
            <person name="Yang L."/>
            <person name="Song C."/>
            <person name="Wang M."/>
            <person name="Shi J."/>
            <person name="Liu G."/>
            <person name="Liu J."/>
            <person name="Zhou H."/>
            <person name="Zhou W."/>
            <person name="Yu Q."/>
            <person name="An N."/>
            <person name="Chen Y."/>
            <person name="Cai Q."/>
            <person name="Wang B."/>
            <person name="Liu B."/>
            <person name="Min J."/>
            <person name="Huang Y."/>
            <person name="Wu H."/>
            <person name="Li Z."/>
            <person name="Zhang Y."/>
            <person name="Yin Y."/>
            <person name="Song W."/>
            <person name="Jiang J."/>
            <person name="Jackson S.A."/>
            <person name="Wing R.A."/>
            <person name="Wang J."/>
            <person name="Chen M."/>
        </authorList>
    </citation>
    <scope>NUCLEOTIDE SEQUENCE [LARGE SCALE GENOMIC DNA]</scope>
    <source>
        <strain evidence="4">cv. IRGC 101232</strain>
    </source>
</reference>